<evidence type="ECO:0000259" key="12">
    <source>
        <dbReference type="Pfam" id="PF07730"/>
    </source>
</evidence>
<feature type="region of interest" description="Disordered" evidence="10">
    <location>
        <begin position="1"/>
        <end position="75"/>
    </location>
</feature>
<dbReference type="GO" id="GO:0005524">
    <property type="term" value="F:ATP binding"/>
    <property type="evidence" value="ECO:0007669"/>
    <property type="project" value="UniProtKB-KW"/>
</dbReference>
<feature type="transmembrane region" description="Helical" evidence="11">
    <location>
        <begin position="105"/>
        <end position="122"/>
    </location>
</feature>
<dbReference type="Proteomes" id="UP000617734">
    <property type="component" value="Unassembled WGS sequence"/>
</dbReference>
<dbReference type="GeneID" id="95353219"/>
<dbReference type="Gene3D" id="1.20.5.1930">
    <property type="match status" value="1"/>
</dbReference>
<evidence type="ECO:0000256" key="9">
    <source>
        <dbReference type="SAM" id="Coils"/>
    </source>
</evidence>
<dbReference type="Gene3D" id="3.30.565.10">
    <property type="entry name" value="Histidine kinase-like ATPase, C-terminal domain"/>
    <property type="match status" value="1"/>
</dbReference>
<dbReference type="GO" id="GO:0046983">
    <property type="term" value="F:protein dimerization activity"/>
    <property type="evidence" value="ECO:0007669"/>
    <property type="project" value="InterPro"/>
</dbReference>
<dbReference type="InterPro" id="IPR050482">
    <property type="entry name" value="Sensor_HK_TwoCompSys"/>
</dbReference>
<dbReference type="Pfam" id="PF07730">
    <property type="entry name" value="HisKA_3"/>
    <property type="match status" value="1"/>
</dbReference>
<accession>A0A919FN71</accession>
<comment type="catalytic activity">
    <reaction evidence="1">
        <text>ATP + protein L-histidine = ADP + protein N-phospho-L-histidine.</text>
        <dbReference type="EC" id="2.7.13.3"/>
    </reaction>
</comment>
<reference evidence="13" key="2">
    <citation type="submission" date="2020-09" db="EMBL/GenBank/DDBJ databases">
        <authorList>
            <person name="Sun Q."/>
            <person name="Ohkuma M."/>
        </authorList>
    </citation>
    <scope>NUCLEOTIDE SEQUENCE</scope>
    <source>
        <strain evidence="13">JCM 4646</strain>
    </source>
</reference>
<dbReference type="PANTHER" id="PTHR24421">
    <property type="entry name" value="NITRATE/NITRITE SENSOR PROTEIN NARX-RELATED"/>
    <property type="match status" value="1"/>
</dbReference>
<feature type="coiled-coil region" evidence="9">
    <location>
        <begin position="235"/>
        <end position="262"/>
    </location>
</feature>
<feature type="compositionally biased region" description="Low complexity" evidence="10">
    <location>
        <begin position="24"/>
        <end position="45"/>
    </location>
</feature>
<evidence type="ECO:0000256" key="3">
    <source>
        <dbReference type="ARBA" id="ARBA00022553"/>
    </source>
</evidence>
<sequence length="635" mass="63726">MAATPGATDRTTAAGTGPAGGATSGTATSGTATSGTATSGTATSGTGAGTPGRDRGGRGRLGRGTPGRGTGRAAERRAALGGLAGRAVRRVLPGPWGAWALLREGIGLLVVSGLAALIVAVAHRGPLEPVLYVAAVALLFAMRRGLPVPVMLVTAAGAGAIDSFAPLLVCAAWSAGYRVTRALPTLGVMAASFTLITATAVLHGDDVVPAKGIAGFALGGFLLFAALPALAGRYHAQRRALLVALRERNDQLERERVMIAHQARLRERHRIAQDMHDSLGHQLALISVHSGALEVDRSLTDPQRAAVGVLRQAAVAAMRELRVVVGVLHEESAPPGAGRAGGSGGGLDGIGRLAESSRAAGAAVELSRSGDARPLPAATEHAAYRIVQEALTNAHKHAPGAPLTVALRYEPDALVVEVANGPAPEPPPGQVVSGGQGLTGLRERARLVGGMVHAGPSGEGGWRLAAVLPYDHDGAAAPAEGTAGRPGALPGDPAAGAGPGLGTGRPAGPGRTGLRNPAVGCAAGAGAVVLAVAGLLVWGGLAFVQALDDATVSKSTYESIAVGSAEADVRAKLPAGSRALTQGYQGTGPTPPAGASCSWFISDEPGADGFDDEYVARFCFKDGVLIDKQHYRAKV</sequence>
<dbReference type="EC" id="2.7.13.3" evidence="2"/>
<keyword evidence="5" id="KW-0547">Nucleotide-binding</keyword>
<feature type="compositionally biased region" description="Gly residues" evidence="10">
    <location>
        <begin position="497"/>
        <end position="511"/>
    </location>
</feature>
<evidence type="ECO:0000256" key="1">
    <source>
        <dbReference type="ARBA" id="ARBA00000085"/>
    </source>
</evidence>
<protein>
    <recommendedName>
        <fullName evidence="2">histidine kinase</fullName>
        <ecNumber evidence="2">2.7.13.3</ecNumber>
    </recommendedName>
</protein>
<gene>
    <name evidence="13" type="ORF">GCM10018781_27640</name>
</gene>
<dbReference type="AlphaFoldDB" id="A0A919FN71"/>
<reference evidence="13" key="1">
    <citation type="journal article" date="2014" name="Int. J. Syst. Evol. Microbiol.">
        <title>Complete genome sequence of Corynebacterium casei LMG S-19264T (=DSM 44701T), isolated from a smear-ripened cheese.</title>
        <authorList>
            <consortium name="US DOE Joint Genome Institute (JGI-PGF)"/>
            <person name="Walter F."/>
            <person name="Albersmeier A."/>
            <person name="Kalinowski J."/>
            <person name="Ruckert C."/>
        </authorList>
    </citation>
    <scope>NUCLEOTIDE SEQUENCE</scope>
    <source>
        <strain evidence="13">JCM 4646</strain>
    </source>
</reference>
<feature type="transmembrane region" description="Helical" evidence="11">
    <location>
        <begin position="182"/>
        <end position="201"/>
    </location>
</feature>
<dbReference type="PANTHER" id="PTHR24421:SF10">
    <property type="entry name" value="NITRATE_NITRITE SENSOR PROTEIN NARQ"/>
    <property type="match status" value="1"/>
</dbReference>
<dbReference type="InterPro" id="IPR011712">
    <property type="entry name" value="Sig_transdc_His_kin_sub3_dim/P"/>
</dbReference>
<keyword evidence="4" id="KW-0808">Transferase</keyword>
<feature type="compositionally biased region" description="Gly residues" evidence="10">
    <location>
        <begin position="338"/>
        <end position="349"/>
    </location>
</feature>
<feature type="domain" description="Signal transduction histidine kinase subgroup 3 dimerisation and phosphoacceptor" evidence="12">
    <location>
        <begin position="267"/>
        <end position="331"/>
    </location>
</feature>
<keyword evidence="14" id="KW-1185">Reference proteome</keyword>
<keyword evidence="11" id="KW-0472">Membrane</keyword>
<proteinExistence type="predicted"/>
<evidence type="ECO:0000256" key="10">
    <source>
        <dbReference type="SAM" id="MobiDB-lite"/>
    </source>
</evidence>
<comment type="caution">
    <text evidence="13">The sequence shown here is derived from an EMBL/GenBank/DDBJ whole genome shotgun (WGS) entry which is preliminary data.</text>
</comment>
<evidence type="ECO:0000256" key="8">
    <source>
        <dbReference type="ARBA" id="ARBA00023012"/>
    </source>
</evidence>
<dbReference type="GO" id="GO:0000155">
    <property type="term" value="F:phosphorelay sensor kinase activity"/>
    <property type="evidence" value="ECO:0007669"/>
    <property type="project" value="InterPro"/>
</dbReference>
<name>A0A919FN71_9ACTN</name>
<keyword evidence="8" id="KW-0902">Two-component regulatory system</keyword>
<keyword evidence="9" id="KW-0175">Coiled coil</keyword>
<evidence type="ECO:0000256" key="5">
    <source>
        <dbReference type="ARBA" id="ARBA00022741"/>
    </source>
</evidence>
<evidence type="ECO:0000313" key="13">
    <source>
        <dbReference type="EMBL" id="GHH69317.1"/>
    </source>
</evidence>
<feature type="compositionally biased region" description="Low complexity" evidence="10">
    <location>
        <begin position="1"/>
        <end position="16"/>
    </location>
</feature>
<feature type="transmembrane region" description="Helical" evidence="11">
    <location>
        <begin position="519"/>
        <end position="544"/>
    </location>
</feature>
<organism evidence="13 14">
    <name type="scientific">Kitasatospora indigofera</name>
    <dbReference type="NCBI Taxonomy" id="67307"/>
    <lineage>
        <taxon>Bacteria</taxon>
        <taxon>Bacillati</taxon>
        <taxon>Actinomycetota</taxon>
        <taxon>Actinomycetes</taxon>
        <taxon>Kitasatosporales</taxon>
        <taxon>Streptomycetaceae</taxon>
        <taxon>Kitasatospora</taxon>
    </lineage>
</organism>
<feature type="region of interest" description="Disordered" evidence="10">
    <location>
        <begin position="332"/>
        <end position="351"/>
    </location>
</feature>
<keyword evidence="7" id="KW-0067">ATP-binding</keyword>
<dbReference type="RefSeq" id="WP_229927415.1">
    <property type="nucleotide sequence ID" value="NZ_BNBO01000012.1"/>
</dbReference>
<dbReference type="InterPro" id="IPR036890">
    <property type="entry name" value="HATPase_C_sf"/>
</dbReference>
<feature type="transmembrane region" description="Helical" evidence="11">
    <location>
        <begin position="152"/>
        <end position="175"/>
    </location>
</feature>
<evidence type="ECO:0000313" key="14">
    <source>
        <dbReference type="Proteomes" id="UP000617734"/>
    </source>
</evidence>
<evidence type="ECO:0000256" key="6">
    <source>
        <dbReference type="ARBA" id="ARBA00022777"/>
    </source>
</evidence>
<dbReference type="EMBL" id="BNBO01000012">
    <property type="protein sequence ID" value="GHH69317.1"/>
    <property type="molecule type" value="Genomic_DNA"/>
</dbReference>
<dbReference type="SUPFAM" id="SSF55874">
    <property type="entry name" value="ATPase domain of HSP90 chaperone/DNA topoisomerase II/histidine kinase"/>
    <property type="match status" value="1"/>
</dbReference>
<dbReference type="GO" id="GO:0016020">
    <property type="term" value="C:membrane"/>
    <property type="evidence" value="ECO:0007669"/>
    <property type="project" value="InterPro"/>
</dbReference>
<feature type="transmembrane region" description="Helical" evidence="11">
    <location>
        <begin position="213"/>
        <end position="231"/>
    </location>
</feature>
<keyword evidence="11" id="KW-1133">Transmembrane helix</keyword>
<evidence type="ECO:0000256" key="2">
    <source>
        <dbReference type="ARBA" id="ARBA00012438"/>
    </source>
</evidence>
<keyword evidence="11" id="KW-0812">Transmembrane</keyword>
<keyword evidence="6 13" id="KW-0418">Kinase</keyword>
<feature type="compositionally biased region" description="Low complexity" evidence="10">
    <location>
        <begin position="483"/>
        <end position="496"/>
    </location>
</feature>
<feature type="region of interest" description="Disordered" evidence="10">
    <location>
        <begin position="476"/>
        <end position="511"/>
    </location>
</feature>
<keyword evidence="3" id="KW-0597">Phosphoprotein</keyword>
<dbReference type="CDD" id="cd16917">
    <property type="entry name" value="HATPase_UhpB-NarQ-NarX-like"/>
    <property type="match status" value="1"/>
</dbReference>
<evidence type="ECO:0000256" key="11">
    <source>
        <dbReference type="SAM" id="Phobius"/>
    </source>
</evidence>
<evidence type="ECO:0000256" key="4">
    <source>
        <dbReference type="ARBA" id="ARBA00022679"/>
    </source>
</evidence>
<evidence type="ECO:0000256" key="7">
    <source>
        <dbReference type="ARBA" id="ARBA00022840"/>
    </source>
</evidence>